<dbReference type="Proteomes" id="UP001242480">
    <property type="component" value="Unassembled WGS sequence"/>
</dbReference>
<dbReference type="RefSeq" id="WP_307271569.1">
    <property type="nucleotide sequence ID" value="NZ_JAUSVX010000003.1"/>
</dbReference>
<protein>
    <submittedName>
        <fullName evidence="2">Uncharacterized protein</fullName>
    </submittedName>
</protein>
<name>A0ABU0J7M8_9HYPH</name>
<keyword evidence="3" id="KW-1185">Reference proteome</keyword>
<feature type="signal peptide" evidence="1">
    <location>
        <begin position="1"/>
        <end position="20"/>
    </location>
</feature>
<accession>A0ABU0J7M8</accession>
<proteinExistence type="predicted"/>
<reference evidence="2 3" key="1">
    <citation type="submission" date="2023-07" db="EMBL/GenBank/DDBJ databases">
        <title>Genomic Encyclopedia of Type Strains, Phase IV (KMG-IV): sequencing the most valuable type-strain genomes for metagenomic binning, comparative biology and taxonomic classification.</title>
        <authorList>
            <person name="Goeker M."/>
        </authorList>
    </citation>
    <scope>NUCLEOTIDE SEQUENCE [LARGE SCALE GENOMIC DNA]</scope>
    <source>
        <strain evidence="2 3">DSM 19619</strain>
    </source>
</reference>
<organism evidence="2 3">
    <name type="scientific">Labrys wisconsinensis</name>
    <dbReference type="NCBI Taxonomy" id="425677"/>
    <lineage>
        <taxon>Bacteria</taxon>
        <taxon>Pseudomonadati</taxon>
        <taxon>Pseudomonadota</taxon>
        <taxon>Alphaproteobacteria</taxon>
        <taxon>Hyphomicrobiales</taxon>
        <taxon>Xanthobacteraceae</taxon>
        <taxon>Labrys</taxon>
    </lineage>
</organism>
<gene>
    <name evidence="2" type="ORF">QO011_002213</name>
</gene>
<comment type="caution">
    <text evidence="2">The sequence shown here is derived from an EMBL/GenBank/DDBJ whole genome shotgun (WGS) entry which is preliminary data.</text>
</comment>
<dbReference type="EMBL" id="JAUSVX010000003">
    <property type="protein sequence ID" value="MDQ0469202.1"/>
    <property type="molecule type" value="Genomic_DNA"/>
</dbReference>
<evidence type="ECO:0000256" key="1">
    <source>
        <dbReference type="SAM" id="SignalP"/>
    </source>
</evidence>
<evidence type="ECO:0000313" key="2">
    <source>
        <dbReference type="EMBL" id="MDQ0469202.1"/>
    </source>
</evidence>
<sequence>MRVVLAALVAAAVLSSGALAREKQAAQSVRKQNEIVADWNRCVLAQTDRGALAGSDAADAIVAAALSACADKEAALQALYESLPAYSKMADRLMKTTKERLRQAALVRVLALQAQKGLKQPPQGSTTP</sequence>
<evidence type="ECO:0000313" key="3">
    <source>
        <dbReference type="Proteomes" id="UP001242480"/>
    </source>
</evidence>
<feature type="chain" id="PRO_5045762957" evidence="1">
    <location>
        <begin position="21"/>
        <end position="128"/>
    </location>
</feature>
<keyword evidence="1" id="KW-0732">Signal</keyword>